<keyword evidence="3" id="KW-1185">Reference proteome</keyword>
<gene>
    <name evidence="2" type="ORF">PVAP13_8KG330401</name>
</gene>
<name>A0A8T0PJR0_PANVG</name>
<feature type="region of interest" description="Disordered" evidence="1">
    <location>
        <begin position="12"/>
        <end position="50"/>
    </location>
</feature>
<accession>A0A8T0PJR0</accession>
<comment type="caution">
    <text evidence="2">The sequence shown here is derived from an EMBL/GenBank/DDBJ whole genome shotgun (WGS) entry which is preliminary data.</text>
</comment>
<organism evidence="2 3">
    <name type="scientific">Panicum virgatum</name>
    <name type="common">Blackwell switchgrass</name>
    <dbReference type="NCBI Taxonomy" id="38727"/>
    <lineage>
        <taxon>Eukaryota</taxon>
        <taxon>Viridiplantae</taxon>
        <taxon>Streptophyta</taxon>
        <taxon>Embryophyta</taxon>
        <taxon>Tracheophyta</taxon>
        <taxon>Spermatophyta</taxon>
        <taxon>Magnoliopsida</taxon>
        <taxon>Liliopsida</taxon>
        <taxon>Poales</taxon>
        <taxon>Poaceae</taxon>
        <taxon>PACMAD clade</taxon>
        <taxon>Panicoideae</taxon>
        <taxon>Panicodae</taxon>
        <taxon>Paniceae</taxon>
        <taxon>Panicinae</taxon>
        <taxon>Panicum</taxon>
        <taxon>Panicum sect. Hiantes</taxon>
    </lineage>
</organism>
<protein>
    <submittedName>
        <fullName evidence="2">Uncharacterized protein</fullName>
    </submittedName>
</protein>
<dbReference type="Proteomes" id="UP000823388">
    <property type="component" value="Chromosome 8K"/>
</dbReference>
<dbReference type="EMBL" id="CM029051">
    <property type="protein sequence ID" value="KAG2562183.1"/>
    <property type="molecule type" value="Genomic_DNA"/>
</dbReference>
<evidence type="ECO:0000313" key="3">
    <source>
        <dbReference type="Proteomes" id="UP000823388"/>
    </source>
</evidence>
<proteinExistence type="predicted"/>
<evidence type="ECO:0000256" key="1">
    <source>
        <dbReference type="SAM" id="MobiDB-lite"/>
    </source>
</evidence>
<reference evidence="2" key="1">
    <citation type="submission" date="2020-05" db="EMBL/GenBank/DDBJ databases">
        <title>WGS assembly of Panicum virgatum.</title>
        <authorList>
            <person name="Lovell J.T."/>
            <person name="Jenkins J."/>
            <person name="Shu S."/>
            <person name="Juenger T.E."/>
            <person name="Schmutz J."/>
        </authorList>
    </citation>
    <scope>NUCLEOTIDE SEQUENCE</scope>
    <source>
        <strain evidence="2">AP13</strain>
    </source>
</reference>
<evidence type="ECO:0000313" key="2">
    <source>
        <dbReference type="EMBL" id="KAG2562183.1"/>
    </source>
</evidence>
<sequence>MNVTFVARAMYSPPAHGPHLTTPGAASPGDSRASEAARPPPLHPASTPLHLCIPRCRPSTSAYRSGRPSFSLSPTSSSVAPPPHCSPLAATLSHPLGDPDLPARPQFGSLYLVILLSAYLGHHSILQEPLVVHLFVGCSWPRGFGGSNTCSEKSEVAFIISI</sequence>
<dbReference type="AlphaFoldDB" id="A0A8T0PJR0"/>